<dbReference type="STRING" id="681398.PJIAN_4181"/>
<gene>
    <name evidence="3" type="ORF">PJIAN_4181</name>
</gene>
<dbReference type="GO" id="GO:0016787">
    <property type="term" value="F:hydrolase activity"/>
    <property type="evidence" value="ECO:0007669"/>
    <property type="project" value="UniProtKB-KW"/>
</dbReference>
<proteinExistence type="predicted"/>
<evidence type="ECO:0000313" key="3">
    <source>
        <dbReference type="EMBL" id="GAT63642.1"/>
    </source>
</evidence>
<dbReference type="EMBL" id="BDCR01000004">
    <property type="protein sequence ID" value="GAT63642.1"/>
    <property type="molecule type" value="Genomic_DNA"/>
</dbReference>
<dbReference type="AlphaFoldDB" id="A0A161LWP4"/>
<dbReference type="PANTHER" id="PTHR43037:SF5">
    <property type="entry name" value="FERULOYL ESTERASE"/>
    <property type="match status" value="1"/>
</dbReference>
<dbReference type="InterPro" id="IPR029058">
    <property type="entry name" value="AB_hydrolase_fold"/>
</dbReference>
<organism evidence="3 4">
    <name type="scientific">Paludibacter jiangxiensis</name>
    <dbReference type="NCBI Taxonomy" id="681398"/>
    <lineage>
        <taxon>Bacteria</taxon>
        <taxon>Pseudomonadati</taxon>
        <taxon>Bacteroidota</taxon>
        <taxon>Bacteroidia</taxon>
        <taxon>Bacteroidales</taxon>
        <taxon>Paludibacteraceae</taxon>
        <taxon>Paludibacter</taxon>
    </lineage>
</organism>
<keyword evidence="2" id="KW-0378">Hydrolase</keyword>
<comment type="caution">
    <text evidence="3">The sequence shown here is derived from an EMBL/GenBank/DDBJ whole genome shotgun (WGS) entry which is preliminary data.</text>
</comment>
<evidence type="ECO:0000256" key="2">
    <source>
        <dbReference type="ARBA" id="ARBA00022801"/>
    </source>
</evidence>
<accession>A0A161LWP4</accession>
<dbReference type="Proteomes" id="UP000076586">
    <property type="component" value="Unassembled WGS sequence"/>
</dbReference>
<keyword evidence="4" id="KW-1185">Reference proteome</keyword>
<sequence>MSIMSRKRITLLLVFCNVIAVSTILAQSSLSGRSGISFGTTLDPQNQIRESQTLAKSLANSNSPQWKARGDQKRFYHFPEANADVPYRVCVPSNWDGKSKLPLVMFLHGGWNDESSYLDQNDKQLVKLADKYGYLLVSPLGYHAAYGNSLLLPAVFGQPYEAAKILAARTATKDSAQVLSEKDVINVLELVLNEYPVDRKEMFLIGHSMGSGGTWYLGAKYHNYWKALAPMSGPFLQEKGYPWNNIRRMSIFISEGTKATASLAGSRALRDWMRAQGFNIEYKEVDADHPGMVPLILPDVFDFLDRCRSEQ</sequence>
<keyword evidence="1" id="KW-0732">Signal</keyword>
<evidence type="ECO:0000256" key="1">
    <source>
        <dbReference type="ARBA" id="ARBA00022729"/>
    </source>
</evidence>
<dbReference type="InterPro" id="IPR000801">
    <property type="entry name" value="Esterase-like"/>
</dbReference>
<name>A0A161LWP4_9BACT</name>
<dbReference type="Gene3D" id="3.40.50.1820">
    <property type="entry name" value="alpha/beta hydrolase"/>
    <property type="match status" value="1"/>
</dbReference>
<dbReference type="PANTHER" id="PTHR43037">
    <property type="entry name" value="UNNAMED PRODUCT-RELATED"/>
    <property type="match status" value="1"/>
</dbReference>
<dbReference type="InterPro" id="IPR050955">
    <property type="entry name" value="Plant_Biomass_Hydrol_Est"/>
</dbReference>
<dbReference type="SUPFAM" id="SSF53474">
    <property type="entry name" value="alpha/beta-Hydrolases"/>
    <property type="match status" value="1"/>
</dbReference>
<evidence type="ECO:0000313" key="4">
    <source>
        <dbReference type="Proteomes" id="UP000076586"/>
    </source>
</evidence>
<dbReference type="Pfam" id="PF00756">
    <property type="entry name" value="Esterase"/>
    <property type="match status" value="1"/>
</dbReference>
<reference evidence="4" key="1">
    <citation type="submission" date="2016-04" db="EMBL/GenBank/DDBJ databases">
        <title>Draft genome sequence of Paludibacter jiangxiensis strain NM7.</title>
        <authorList>
            <person name="Qiu Y."/>
            <person name="Matsuura N."/>
            <person name="Ohashi A."/>
            <person name="Tourlousse M.D."/>
            <person name="Sekiguchi Y."/>
        </authorList>
    </citation>
    <scope>NUCLEOTIDE SEQUENCE [LARGE SCALE GENOMIC DNA]</scope>
    <source>
        <strain evidence="4">NM7</strain>
    </source>
</reference>
<protein>
    <submittedName>
        <fullName evidence="3">Putative esterase</fullName>
    </submittedName>
</protein>
<reference evidence="4" key="2">
    <citation type="journal article" date="2017" name="Genome Announc.">
        <title>Draft genome sequence of Paludibacter jiangxiensis NM7(T), a propionate-producing fermentative bacterium.</title>
        <authorList>
            <person name="Qiu Y.-L."/>
            <person name="Tourlousse D.M."/>
            <person name="Matsuura N."/>
            <person name="Ohashi A."/>
            <person name="Sekiguchi Y."/>
        </authorList>
    </citation>
    <scope>NUCLEOTIDE SEQUENCE [LARGE SCALE GENOMIC DNA]</scope>
    <source>
        <strain evidence="4">NM7</strain>
    </source>
</reference>